<protein>
    <submittedName>
        <fullName evidence="1">Uncharacterized protein</fullName>
    </submittedName>
</protein>
<accession>A0A075A0H5</accession>
<reference evidence="1 2" key="1">
    <citation type="submission" date="2013-11" db="EMBL/GenBank/DDBJ databases">
        <title>Opisthorchis viverrini - life in the bile duct.</title>
        <authorList>
            <person name="Young N.D."/>
            <person name="Nagarajan N."/>
            <person name="Lin S.J."/>
            <person name="Korhonen P.K."/>
            <person name="Jex A.R."/>
            <person name="Hall R.S."/>
            <person name="Safavi-Hemami H."/>
            <person name="Kaewkong W."/>
            <person name="Bertrand D."/>
            <person name="Gao S."/>
            <person name="Seet Q."/>
            <person name="Wongkham S."/>
            <person name="Teh B.T."/>
            <person name="Wongkham C."/>
            <person name="Intapan P.M."/>
            <person name="Maleewong W."/>
            <person name="Yang X."/>
            <person name="Hu M."/>
            <person name="Wang Z."/>
            <person name="Hofmann A."/>
            <person name="Sternberg P.W."/>
            <person name="Tan P."/>
            <person name="Wang J."/>
            <person name="Gasser R.B."/>
        </authorList>
    </citation>
    <scope>NUCLEOTIDE SEQUENCE [LARGE SCALE GENOMIC DNA]</scope>
</reference>
<gene>
    <name evidence="1" type="ORF">T265_04241</name>
</gene>
<dbReference type="RefSeq" id="XP_009167198.1">
    <property type="nucleotide sequence ID" value="XM_009168934.1"/>
</dbReference>
<sequence length="156" mass="17873">MLRWLGHMLRMPVDRLSRRAPFAQPCEVWKSARGGQTLMNIFFDCKAKLKAMLFSKFRHSNDASVTSDMRRKVASKTVNARMFNLKNGNVTHSYLCGQSINVQADTNGETIPVFKHLQDYTLYLTSDRKSYLLYLNCRSAFQSIPPTLTGKATWSK</sequence>
<evidence type="ECO:0000313" key="2">
    <source>
        <dbReference type="Proteomes" id="UP000054324"/>
    </source>
</evidence>
<dbReference type="CTD" id="20318427"/>
<dbReference type="GeneID" id="20318427"/>
<evidence type="ECO:0000313" key="1">
    <source>
        <dbReference type="EMBL" id="KER29055.1"/>
    </source>
</evidence>
<proteinExistence type="predicted"/>
<dbReference type="Proteomes" id="UP000054324">
    <property type="component" value="Unassembled WGS sequence"/>
</dbReference>
<dbReference type="EMBL" id="KL596686">
    <property type="protein sequence ID" value="KER29055.1"/>
    <property type="molecule type" value="Genomic_DNA"/>
</dbReference>
<keyword evidence="2" id="KW-1185">Reference proteome</keyword>
<organism evidence="1 2">
    <name type="scientific">Opisthorchis viverrini</name>
    <name type="common">Southeast Asian liver fluke</name>
    <dbReference type="NCBI Taxonomy" id="6198"/>
    <lineage>
        <taxon>Eukaryota</taxon>
        <taxon>Metazoa</taxon>
        <taxon>Spiralia</taxon>
        <taxon>Lophotrochozoa</taxon>
        <taxon>Platyhelminthes</taxon>
        <taxon>Trematoda</taxon>
        <taxon>Digenea</taxon>
        <taxon>Opisthorchiida</taxon>
        <taxon>Opisthorchiata</taxon>
        <taxon>Opisthorchiidae</taxon>
        <taxon>Opisthorchis</taxon>
    </lineage>
</organism>
<name>A0A075A0H5_OPIVI</name>
<dbReference type="KEGG" id="ovi:T265_04241"/>
<dbReference type="OrthoDB" id="6229751at2759"/>
<dbReference type="AlphaFoldDB" id="A0A075A0H5"/>